<protein>
    <submittedName>
        <fullName evidence="6">MRM3 methyltransferase</fullName>
    </submittedName>
</protein>
<evidence type="ECO:0000313" key="6">
    <source>
        <dbReference type="EMBL" id="KAG5330045.1"/>
    </source>
</evidence>
<dbReference type="EMBL" id="JAANIB010006018">
    <property type="protein sequence ID" value="KAG5330045.1"/>
    <property type="molecule type" value="Genomic_DNA"/>
</dbReference>
<dbReference type="InterPro" id="IPR053888">
    <property type="entry name" value="MRM3-like_sub_bind"/>
</dbReference>
<feature type="non-terminal residue" evidence="6">
    <location>
        <position position="1"/>
    </location>
</feature>
<evidence type="ECO:0000259" key="5">
    <source>
        <dbReference type="SMART" id="SM00967"/>
    </source>
</evidence>
<keyword evidence="7" id="KW-1185">Reference proteome</keyword>
<dbReference type="SMART" id="SM00967">
    <property type="entry name" value="SpoU_sub_bind"/>
    <property type="match status" value="1"/>
</dbReference>
<dbReference type="InterPro" id="IPR013123">
    <property type="entry name" value="SpoU_subst-bd"/>
</dbReference>
<dbReference type="PANTHER" id="PTHR43191:SF2">
    <property type="entry name" value="RRNA METHYLTRANSFERASE 3, MITOCHONDRIAL"/>
    <property type="match status" value="1"/>
</dbReference>
<proteinExistence type="inferred from homology"/>
<dbReference type="GO" id="GO:0006396">
    <property type="term" value="P:RNA processing"/>
    <property type="evidence" value="ECO:0007669"/>
    <property type="project" value="InterPro"/>
</dbReference>
<dbReference type="PANTHER" id="PTHR43191">
    <property type="entry name" value="RRNA METHYLTRANSFERASE 3"/>
    <property type="match status" value="1"/>
</dbReference>
<evidence type="ECO:0000256" key="3">
    <source>
        <dbReference type="ARBA" id="ARBA00022679"/>
    </source>
</evidence>
<feature type="non-terminal residue" evidence="6">
    <location>
        <position position="449"/>
    </location>
</feature>
<dbReference type="AlphaFoldDB" id="A0A836G2D9"/>
<keyword evidence="2 6" id="KW-0489">Methyltransferase</keyword>
<keyword evidence="3 6" id="KW-0808">Transferase</keyword>
<dbReference type="SUPFAM" id="SSF75217">
    <property type="entry name" value="alpha/beta knot"/>
    <property type="match status" value="1"/>
</dbReference>
<organism evidence="6 7">
    <name type="scientific">Acromyrmex heyeri</name>
    <dbReference type="NCBI Taxonomy" id="230685"/>
    <lineage>
        <taxon>Eukaryota</taxon>
        <taxon>Metazoa</taxon>
        <taxon>Ecdysozoa</taxon>
        <taxon>Arthropoda</taxon>
        <taxon>Hexapoda</taxon>
        <taxon>Insecta</taxon>
        <taxon>Pterygota</taxon>
        <taxon>Neoptera</taxon>
        <taxon>Endopterygota</taxon>
        <taxon>Hymenoptera</taxon>
        <taxon>Apocrita</taxon>
        <taxon>Aculeata</taxon>
        <taxon>Formicoidea</taxon>
        <taxon>Formicidae</taxon>
        <taxon>Myrmicinae</taxon>
        <taxon>Acromyrmex</taxon>
    </lineage>
</organism>
<dbReference type="InterPro" id="IPR001537">
    <property type="entry name" value="SpoU_MeTrfase"/>
</dbReference>
<dbReference type="OrthoDB" id="270651at2759"/>
<reference evidence="6 7" key="1">
    <citation type="submission" date="2020-02" db="EMBL/GenBank/DDBJ databases">
        <title>Relaxed selection underlies rapid genomic changes in the transitions from sociality to social parasitism in ants.</title>
        <authorList>
            <person name="Bi X."/>
        </authorList>
    </citation>
    <scope>NUCLEOTIDE SEQUENCE [LARGE SCALE GENOMIC DNA]</scope>
    <source>
        <strain evidence="6">BGI-DK2014b</strain>
        <tissue evidence="6">Whole body</tissue>
    </source>
</reference>
<dbReference type="GO" id="GO:0032259">
    <property type="term" value="P:methylation"/>
    <property type="evidence" value="ECO:0007669"/>
    <property type="project" value="UniProtKB-KW"/>
</dbReference>
<dbReference type="GO" id="GO:0008173">
    <property type="term" value="F:RNA methyltransferase activity"/>
    <property type="evidence" value="ECO:0007669"/>
    <property type="project" value="InterPro"/>
</dbReference>
<dbReference type="InterPro" id="IPR029026">
    <property type="entry name" value="tRNA_m1G_MTases_N"/>
</dbReference>
<evidence type="ECO:0000256" key="1">
    <source>
        <dbReference type="ARBA" id="ARBA00007228"/>
    </source>
</evidence>
<comment type="caution">
    <text evidence="6">The sequence shown here is derived from an EMBL/GenBank/DDBJ whole genome shotgun (WGS) entry which is preliminary data.</text>
</comment>
<dbReference type="InterPro" id="IPR029064">
    <property type="entry name" value="Ribosomal_eL30-like_sf"/>
</dbReference>
<dbReference type="Pfam" id="PF22435">
    <property type="entry name" value="MRM3-like_sub_bind"/>
    <property type="match status" value="1"/>
</dbReference>
<dbReference type="SUPFAM" id="SSF55315">
    <property type="entry name" value="L30e-like"/>
    <property type="match status" value="1"/>
</dbReference>
<evidence type="ECO:0000313" key="7">
    <source>
        <dbReference type="Proteomes" id="UP000670152"/>
    </source>
</evidence>
<gene>
    <name evidence="6" type="primary">Mrm3</name>
    <name evidence="6" type="ORF">G6Z77_0002413</name>
</gene>
<dbReference type="Gene3D" id="3.40.1280.10">
    <property type="match status" value="1"/>
</dbReference>
<dbReference type="InterPro" id="IPR029028">
    <property type="entry name" value="Alpha/beta_knot_MTases"/>
</dbReference>
<dbReference type="Proteomes" id="UP000670152">
    <property type="component" value="Unassembled WGS sequence"/>
</dbReference>
<dbReference type="Gene3D" id="3.30.1330.30">
    <property type="match status" value="1"/>
</dbReference>
<dbReference type="CDD" id="cd18106">
    <property type="entry name" value="SpoU-like_RNMTL1"/>
    <property type="match status" value="1"/>
</dbReference>
<dbReference type="Pfam" id="PF00588">
    <property type="entry name" value="SpoU_methylase"/>
    <property type="match status" value="2"/>
</dbReference>
<feature type="coiled-coil region" evidence="4">
    <location>
        <begin position="71"/>
        <end position="105"/>
    </location>
</feature>
<dbReference type="InterPro" id="IPR051259">
    <property type="entry name" value="rRNA_Methyltransferase"/>
</dbReference>
<keyword evidence="4" id="KW-0175">Coiled coil</keyword>
<accession>A0A836G2D9</accession>
<name>A0A836G2D9_9HYME</name>
<evidence type="ECO:0000256" key="2">
    <source>
        <dbReference type="ARBA" id="ARBA00022603"/>
    </source>
</evidence>
<dbReference type="GO" id="GO:0003723">
    <property type="term" value="F:RNA binding"/>
    <property type="evidence" value="ECO:0007669"/>
    <property type="project" value="InterPro"/>
</dbReference>
<dbReference type="GO" id="GO:0005737">
    <property type="term" value="C:cytoplasm"/>
    <property type="evidence" value="ECO:0007669"/>
    <property type="project" value="UniProtKB-ARBA"/>
</dbReference>
<evidence type="ECO:0000256" key="4">
    <source>
        <dbReference type="SAM" id="Coils"/>
    </source>
</evidence>
<comment type="similarity">
    <text evidence="1">Belongs to the class IV-like SAM-binding methyltransferase superfamily. RNA methyltransferase TrmH family.</text>
</comment>
<sequence length="449" mass="50930">TIFGLFKIRMLSSVVQLSLRSIQGTKLLRTVNIKSITKCKYSTKWISRKPVAIVNQNELFDIDDTTKTKEQRTLRTRKRKLRINIDEKEEKKEQKENEIEESTTKPKYIALDANDKLISSLIIDIKTKKKREKNRQMLLEGFRLIQDAIQAGIVAKVIFFSRLSDVLPLSLPKEVKLYKIPYHTIQLWSNLTTSPGIIGIFEIPDVDTKEPAENAIPLTIICDNIREPGNLGTIVRAAAAVGCEKLLLMKGCVDLWEPKVLRSAIGAHFRLPIFTSISWDEIPTLISDESAIFLADNNIAYENVLTDFKMNPDTNEGSSIKVNDNYVKQDNLDAHNEQIEDNTINELIDQTKTYKSTAKTKLLVKQLVSQLPVKPYYALDFTKREVVFVIGGETEGISLESCKLLRSRNCTRVNIPLTNGVDSLNVGVAVGIVTFEMKRQFVTRKIEDE</sequence>
<feature type="domain" description="RNA 2-O ribose methyltransferase substrate binding" evidence="5">
    <location>
        <begin position="138"/>
        <end position="207"/>
    </location>
</feature>